<dbReference type="Proteomes" id="UP000243459">
    <property type="component" value="Chromosome 10"/>
</dbReference>
<reference evidence="2" key="1">
    <citation type="journal article" date="2017" name="Nat. Commun.">
        <title>The asparagus genome sheds light on the origin and evolution of a young Y chromosome.</title>
        <authorList>
            <person name="Harkess A."/>
            <person name="Zhou J."/>
            <person name="Xu C."/>
            <person name="Bowers J.E."/>
            <person name="Van der Hulst R."/>
            <person name="Ayyampalayam S."/>
            <person name="Mercati F."/>
            <person name="Riccardi P."/>
            <person name="McKain M.R."/>
            <person name="Kakrana A."/>
            <person name="Tang H."/>
            <person name="Ray J."/>
            <person name="Groenendijk J."/>
            <person name="Arikit S."/>
            <person name="Mathioni S.M."/>
            <person name="Nakano M."/>
            <person name="Shan H."/>
            <person name="Telgmann-Rauber A."/>
            <person name="Kanno A."/>
            <person name="Yue Z."/>
            <person name="Chen H."/>
            <person name="Li W."/>
            <person name="Chen Y."/>
            <person name="Xu X."/>
            <person name="Zhang Y."/>
            <person name="Luo S."/>
            <person name="Chen H."/>
            <person name="Gao J."/>
            <person name="Mao Z."/>
            <person name="Pires J.C."/>
            <person name="Luo M."/>
            <person name="Kudrna D."/>
            <person name="Wing R.A."/>
            <person name="Meyers B.C."/>
            <person name="Yi K."/>
            <person name="Kong H."/>
            <person name="Lavrijsen P."/>
            <person name="Sunseri F."/>
            <person name="Falavigna A."/>
            <person name="Ye Y."/>
            <person name="Leebens-Mack J.H."/>
            <person name="Chen G."/>
        </authorList>
    </citation>
    <scope>NUCLEOTIDE SEQUENCE [LARGE SCALE GENOMIC DNA]</scope>
    <source>
        <strain evidence="2">cv. DH0086</strain>
    </source>
</reference>
<dbReference type="Gramene" id="ONK56855">
    <property type="protein sequence ID" value="ONK56855"/>
    <property type="gene ID" value="A4U43_C10F13800"/>
</dbReference>
<organism evidence="1 2">
    <name type="scientific">Asparagus officinalis</name>
    <name type="common">Garden asparagus</name>
    <dbReference type="NCBI Taxonomy" id="4686"/>
    <lineage>
        <taxon>Eukaryota</taxon>
        <taxon>Viridiplantae</taxon>
        <taxon>Streptophyta</taxon>
        <taxon>Embryophyta</taxon>
        <taxon>Tracheophyta</taxon>
        <taxon>Spermatophyta</taxon>
        <taxon>Magnoliopsida</taxon>
        <taxon>Liliopsida</taxon>
        <taxon>Asparagales</taxon>
        <taxon>Asparagaceae</taxon>
        <taxon>Asparagoideae</taxon>
        <taxon>Asparagus</taxon>
    </lineage>
</organism>
<name>A0A5P1E5X4_ASPOF</name>
<dbReference type="EMBL" id="CM007390">
    <property type="protein sequence ID" value="ONK56855.1"/>
    <property type="molecule type" value="Genomic_DNA"/>
</dbReference>
<accession>A0A5P1E5X4</accession>
<gene>
    <name evidence="1" type="ORF">A4U43_C10F13800</name>
</gene>
<evidence type="ECO:0000313" key="1">
    <source>
        <dbReference type="EMBL" id="ONK56855.1"/>
    </source>
</evidence>
<sequence>MSPHSLFIGTQNRALAQVAGHLEVARFWPSHLEVARPPSHLESGSRFGSKSALEFEFESVLWLDDSLTHRTVSLIPHASGCIPLFACGSLASSPR</sequence>
<keyword evidence="2" id="KW-1185">Reference proteome</keyword>
<proteinExistence type="predicted"/>
<dbReference type="AlphaFoldDB" id="A0A5P1E5X4"/>
<evidence type="ECO:0000313" key="2">
    <source>
        <dbReference type="Proteomes" id="UP000243459"/>
    </source>
</evidence>
<protein>
    <submittedName>
        <fullName evidence="1">Uncharacterized protein</fullName>
    </submittedName>
</protein>